<dbReference type="Pfam" id="PF00094">
    <property type="entry name" value="VWD"/>
    <property type="match status" value="1"/>
</dbReference>
<dbReference type="SUPFAM" id="SSF48431">
    <property type="entry name" value="Lipovitellin-phosvitin complex, superhelical domain"/>
    <property type="match status" value="1"/>
</dbReference>
<feature type="domain" description="Vitellogenin" evidence="5">
    <location>
        <begin position="29"/>
        <end position="644"/>
    </location>
</feature>
<gene>
    <name evidence="7" type="ORF">P4O66_017119</name>
</gene>
<dbReference type="PANTHER" id="PTHR37860:SF2">
    <property type="entry name" value="VITELLOGENIN DOMAIN-CONTAINING PROTEIN"/>
    <property type="match status" value="1"/>
</dbReference>
<evidence type="ECO:0000313" key="7">
    <source>
        <dbReference type="EMBL" id="KAK1786722.1"/>
    </source>
</evidence>
<protein>
    <recommendedName>
        <fullName evidence="9">Vitellogenin domain-containing protein</fullName>
    </recommendedName>
</protein>
<dbReference type="SMART" id="SM00216">
    <property type="entry name" value="VWD"/>
    <property type="match status" value="1"/>
</dbReference>
<evidence type="ECO:0000256" key="3">
    <source>
        <dbReference type="PROSITE-ProRule" id="PRU00557"/>
    </source>
</evidence>
<feature type="non-terminal residue" evidence="7">
    <location>
        <position position="1"/>
    </location>
</feature>
<dbReference type="InterPro" id="IPR011030">
    <property type="entry name" value="Lipovitellin_superhlx_dom"/>
</dbReference>
<proteinExistence type="predicted"/>
<dbReference type="InterPro" id="IPR015819">
    <property type="entry name" value="Lipid_transp_b-sht_shell"/>
</dbReference>
<keyword evidence="8" id="KW-1185">Reference proteome</keyword>
<dbReference type="PROSITE" id="PS51211">
    <property type="entry name" value="VITELLOGENIN"/>
    <property type="match status" value="1"/>
</dbReference>
<dbReference type="SMART" id="SM00638">
    <property type="entry name" value="LPD_N"/>
    <property type="match status" value="1"/>
</dbReference>
<feature type="domain" description="VWFD" evidence="6">
    <location>
        <begin position="2310"/>
        <end position="2479"/>
    </location>
</feature>
<evidence type="ECO:0000259" key="6">
    <source>
        <dbReference type="PROSITE" id="PS51233"/>
    </source>
</evidence>
<dbReference type="Pfam" id="PF21013">
    <property type="entry name" value="LOC400499"/>
    <property type="match status" value="1"/>
</dbReference>
<dbReference type="Pfam" id="PF08742">
    <property type="entry name" value="C8"/>
    <property type="match status" value="1"/>
</dbReference>
<dbReference type="SMART" id="SM01169">
    <property type="entry name" value="DUF1943"/>
    <property type="match status" value="1"/>
</dbReference>
<name>A0AAD9DP18_9TELE</name>
<dbReference type="Gene3D" id="1.25.10.20">
    <property type="entry name" value="Vitellinogen, superhelical"/>
    <property type="match status" value="1"/>
</dbReference>
<evidence type="ECO:0000313" key="8">
    <source>
        <dbReference type="Proteomes" id="UP001239994"/>
    </source>
</evidence>
<dbReference type="Gene3D" id="2.20.50.20">
    <property type="entry name" value="Lipovitellin. Chain A, domain 3"/>
    <property type="match status" value="1"/>
</dbReference>
<evidence type="ECO:0000256" key="1">
    <source>
        <dbReference type="ARBA" id="ARBA00022729"/>
    </source>
</evidence>
<dbReference type="Proteomes" id="UP001239994">
    <property type="component" value="Unassembled WGS sequence"/>
</dbReference>
<feature type="compositionally biased region" description="Basic and acidic residues" evidence="4">
    <location>
        <begin position="733"/>
        <end position="749"/>
    </location>
</feature>
<feature type="region of interest" description="Disordered" evidence="4">
    <location>
        <begin position="711"/>
        <end position="761"/>
    </location>
</feature>
<dbReference type="SUPFAM" id="SSF56968">
    <property type="entry name" value="Lipovitellin-phosvitin complex, beta-sheet shell regions"/>
    <property type="match status" value="2"/>
</dbReference>
<dbReference type="InterPro" id="IPR048484">
    <property type="entry name" value="LOC400499-like"/>
</dbReference>
<dbReference type="InterPro" id="IPR015817">
    <property type="entry name" value="Vitellinogen_open_b-sht_sub1"/>
</dbReference>
<evidence type="ECO:0000256" key="2">
    <source>
        <dbReference type="ARBA" id="ARBA00023180"/>
    </source>
</evidence>
<reference evidence="7" key="1">
    <citation type="submission" date="2023-03" db="EMBL/GenBank/DDBJ databases">
        <title>Electrophorus voltai genome.</title>
        <authorList>
            <person name="Bian C."/>
        </authorList>
    </citation>
    <scope>NUCLEOTIDE SEQUENCE</scope>
    <source>
        <strain evidence="7">CB-2022</strain>
        <tissue evidence="7">Muscle</tissue>
    </source>
</reference>
<evidence type="ECO:0008006" key="9">
    <source>
        <dbReference type="Google" id="ProtNLM"/>
    </source>
</evidence>
<dbReference type="Pfam" id="PF01347">
    <property type="entry name" value="Vitellogenin_N"/>
    <property type="match status" value="1"/>
</dbReference>
<keyword evidence="1" id="KW-0732">Signal</keyword>
<comment type="caution">
    <text evidence="3">Lacks conserved residue(s) required for the propagation of feature annotation.</text>
</comment>
<dbReference type="EMBL" id="JAROKS010000024">
    <property type="protein sequence ID" value="KAK1786722.1"/>
    <property type="molecule type" value="Genomic_DNA"/>
</dbReference>
<dbReference type="PROSITE" id="PS51233">
    <property type="entry name" value="VWFD"/>
    <property type="match status" value="1"/>
</dbReference>
<dbReference type="InterPro" id="IPR015816">
    <property type="entry name" value="Vitellinogen_b-sht_N"/>
</dbReference>
<organism evidence="7 8">
    <name type="scientific">Electrophorus voltai</name>
    <dbReference type="NCBI Taxonomy" id="2609070"/>
    <lineage>
        <taxon>Eukaryota</taxon>
        <taxon>Metazoa</taxon>
        <taxon>Chordata</taxon>
        <taxon>Craniata</taxon>
        <taxon>Vertebrata</taxon>
        <taxon>Euteleostomi</taxon>
        <taxon>Actinopterygii</taxon>
        <taxon>Neopterygii</taxon>
        <taxon>Teleostei</taxon>
        <taxon>Ostariophysi</taxon>
        <taxon>Gymnotiformes</taxon>
        <taxon>Gymnotoidei</taxon>
        <taxon>Gymnotidae</taxon>
        <taxon>Electrophorus</taxon>
    </lineage>
</organism>
<dbReference type="Gene3D" id="2.30.230.10">
    <property type="entry name" value="Lipovitellin, beta-sheet shell regions, chain A"/>
    <property type="match status" value="1"/>
</dbReference>
<comment type="caution">
    <text evidence="7">The sequence shown here is derived from an EMBL/GenBank/DDBJ whole genome shotgun (WGS) entry which is preliminary data.</text>
</comment>
<dbReference type="InterPro" id="IPR001846">
    <property type="entry name" value="VWF_type-D"/>
</dbReference>
<accession>A0AAD9DP18</accession>
<dbReference type="InterPro" id="IPR001747">
    <property type="entry name" value="Vitellogenin_N"/>
</dbReference>
<dbReference type="InterPro" id="IPR015255">
    <property type="entry name" value="Vitellinogen_open_b-sht"/>
</dbReference>
<dbReference type="GO" id="GO:0005319">
    <property type="term" value="F:lipid transporter activity"/>
    <property type="evidence" value="ECO:0007669"/>
    <property type="project" value="InterPro"/>
</dbReference>
<evidence type="ECO:0000256" key="4">
    <source>
        <dbReference type="SAM" id="MobiDB-lite"/>
    </source>
</evidence>
<sequence>CHGICREGKGTHTGSVCACIECLICFVTSYLLQLRNPQIKQSSLKRDNSMLRQKSIRYTRTPLKQLHLCVIGNEGDGPSGVCDFGREALEKNPLRFLLQGGKVTGLCPREAEQVWALNIKRAILSMLQTSHSERARETVRETDVYGTCTSSYEQKGPSLVKTRYIQQCLRERVNDFWWQSVPLKEDTVGPEFFIIYCTDVLTVNASLKCTQLYGTTMMDKVNCTETMTLVPLSGSLDQVQTTTVSTLTLLRTLEGIKVDSGLQDEGYLTDLRFKVETENPARGGARSAQEVSGTVRRLCAHSAEQEQQSELFLSLVLQLRTLTLQQLKDVWQEVSFKCRDDWQPLVEALPACGSETCIHFTTSLILNNEIDQDHSISFLSAITFAPHPTLSMISHIRVSSSAAEDKKALLKFPLLRPKTILALSSLVHHICQKEHISCSEIPEVQQFVRILKESLEQGCGGQGAPGITELLHVLKAVGNIGEAVGALIPQLNICIRNHSVPLELRIAAVQAFRRIPCHSERGVLAWAYEHPHEDVEVRISAYQQLMHCPDQEVFKIIRATLRNETSTQVGSFVWSHLFNLQKTEDPLKKDLMESLPHDIISKDFEAEPWKYSSHMDFTMDTGVAVANVEGALVFSHMSLLPRSAMANMTVHILGRSFNLFEVENNFSILNNLVHLYTNGQHFHSLYHGCFQVSLRMENAERFLWSTFEGPDAHDKKSAHNTKSAPRREKRKKRSEERWSDPQGRRDENANCHIPSPPNTKGQEVKVNYRAIALAEELVLPSLSGVPIKLSINISSSCSLGVKGTANFKDWSQFSLAGYIKPNAFIAISARIGVDGALGRSGLEWVTWVRTSTSMDGGAYVHNGQSLKMVLNMPEDVMDIMSFSSRMYHVSGESREELTVSRTLKEKTTCTPKTWSKMLGCQLCSDVIYPVSLIGRGFPPPGPVLFTLRFQKLDKGLQKYILEAAYAFVPQRTSWLPLETNLLIFFGTPQSTIPRDVSLDFSVSPQRLNLKITHPLKTILIQGQINELNGLCTGRAELRIDDSYYYLKLGRRQDDGQRQYSMDAVILLPNILSMRTLGMLGHRGPDWSFGLRVRYGVSEDSQNKGECHISQNLRDEVGLDEKHYSMQAEHELVCSHITSINHKIQLRHERSPIHIQSSLDLSYGKHWNQASNKERVLLSQSIRNQSGPSLTSYALEFSLRIPEQRLNYRIQLLHSHQKRRKSESSTHLKVNYNDQIPLVAGLHWKDMSTKASLRKWEGSFNMDTPWLYVHMAPKLTQPQYGTTHFTSEITTRKWITIHNLMMEGLYRERNRDVEWQLHFFTPTVTYLKVGGGGMLGKHSVNASCCISTAWTPALRGEILLGDGKQLKTLDVNTRYGKQTLNISASLNTLDKKLKKKLVVMSMTLSELNSPYLELEIRGRVEEMRKDKYLYQKRWVLHFRQPFRFLPQSLLLQETFTIDLHKGLYILESKTLLHDNRKAIHILTLGSRSHHPHTVWELQGRIWAAKKERLVVLGQLQLPSEASQQSIVVKFNLTQLLQAYLAVKRSPDGKISNSIYIGSDGKLCAVLDVSLANTIQTGVHAVVFDLSFQQTLLPVLTTDGHINLRANSSSKSFSGLCVLRKREELFRAELSVAVVRDPELQLSLSGDLIISLPGFPLLPHVSSLIGFFNNSKALTKGELTVMVDEAAYGVELTHGHGDVGFGGMNGGEMTWLCALAQGHWLCINISRSSGQDIHNGLQAQVSHSVPWLLSADESGSQSGAHGWGLEVRLEREALSKRGDVLVDWTLGGEREQMRSVLPLVDAQGCILVAQEGKASYSQRAELKWSDKSITQSMKYERGAKGMHTVQVEAGVQNVSPRPCPSHTLRAKMHTNLRDIIEHHILLGLCPPQPALSWSGSHRVNSGKVMLHSQTVLSVVGQAPLSAFTLALRNSSSSQRGNYSLLAQWKVGNWSAELSTSVHSSERTTGLQLQAGLDHGELLWLQARRGKRCLQAAAGYVGDSSDDLRTALCLEERHWLTLEVQRGGSSIENEALALISMGIANRSLIFQAKGCEECLLATEARLQQLRTHIRRKLLERVQKVHHLLLDVKRQAGGSGALQELCDGPLRLARRAEHLLLRPAPLPWEHRPLGHVLSHGLPQFLQWLHDMSQLVQQELRKPLTTLAGAYHDVTGERLDTLWHQGLQIWSRELAQLLPEVLHYQHLRAPALTALQTTIAALDLVGQQTVHWAEARFAAMLVGVRRQLALMYKFSRRDEEVRVKIPLPRNPWPKGSGANVVEVLLEEFLLKPLLALNSASLTADLYRLKRRLMDSPFNHQAFLVADEFAVSFDGHLFAVPAFCNLILASDVTKNTFSIMLQSNGPKQRSLVVQLKNTTVKIHPNAQVEANCHGVHTPFTNHDVTIMREMNLLIVSNRKGLLVSCDPYVRVCRITLEGWLHGLSSGLLGTNDNEAGNERPLPDGSQAPSMTEFMLAWQLGSPQTGSSCIRARGGACQTRSMEEPSCALLFSSTSSPLSACFRVVDPEQFLAVCESSVCGSVDVSSSAPCRLSSAYIQLCLRNYVPLEMPIQCGSQPPAVADGVKESAVAGSAWLATRCVYQAALVNKGTSANRGMGLTEQLRDGPL</sequence>
<keyword evidence="2" id="KW-0325">Glycoprotein</keyword>
<dbReference type="Pfam" id="PF09172">
    <property type="entry name" value="Vit_open_b-sht"/>
    <property type="match status" value="2"/>
</dbReference>
<evidence type="ECO:0000259" key="5">
    <source>
        <dbReference type="PROSITE" id="PS51211"/>
    </source>
</evidence>
<dbReference type="InterPro" id="IPR014853">
    <property type="entry name" value="VWF/SSPO/ZAN-like_Cys-rich_dom"/>
</dbReference>
<dbReference type="PANTHER" id="PTHR37860">
    <property type="entry name" value="AGAP008810-PA"/>
    <property type="match status" value="1"/>
</dbReference>
<dbReference type="Gene3D" id="2.20.80.10">
    <property type="entry name" value="Lipovitellin-phosvitin complex, chain A, domain 4"/>
    <property type="match status" value="1"/>
</dbReference>